<dbReference type="RefSeq" id="WP_207980515.1">
    <property type="nucleotide sequence ID" value="NZ_JAGDEL010000015.1"/>
</dbReference>
<evidence type="ECO:0000313" key="1">
    <source>
        <dbReference type="EMBL" id="MBO1513559.1"/>
    </source>
</evidence>
<evidence type="ECO:0008006" key="3">
    <source>
        <dbReference type="Google" id="ProtNLM"/>
    </source>
</evidence>
<reference evidence="1 2" key="1">
    <citation type="submission" date="2021-03" db="EMBL/GenBank/DDBJ databases">
        <title>Whole genome sequence of Metabacillus bambusae BG109.</title>
        <authorList>
            <person name="Jeong J.W."/>
        </authorList>
    </citation>
    <scope>NUCLEOTIDE SEQUENCE [LARGE SCALE GENOMIC DNA]</scope>
    <source>
        <strain evidence="1 2">BG109</strain>
    </source>
</reference>
<comment type="caution">
    <text evidence="1">The sequence shown here is derived from an EMBL/GenBank/DDBJ whole genome shotgun (WGS) entry which is preliminary data.</text>
</comment>
<evidence type="ECO:0000313" key="2">
    <source>
        <dbReference type="Proteomes" id="UP000663981"/>
    </source>
</evidence>
<sequence length="258" mass="30462">MYQVSNELHRKTPQAVVIGIAETDRVIKNLQDKKYYIPDGAILSNSVSILIETKIGLNSYLEISQIEGHKNRFAVNQEVEENIILTWGMIRNFFLEQHRYFRNNNEVLTCFLLEQFEEFCVINCIGSPKTNEYFFLQFEKVKAQELARKIHDYIWYESGYTDIKDAETKDGIGYKRIGKPKFATLSIQRQRHFILHIGKKEQKLGLSIQNEIDSVLGRKFDRQGHDDERYPHEAYIRLEWVDDFGQILPYIDLAYKLR</sequence>
<protein>
    <recommendedName>
        <fullName evidence="3">DUF4263 domain-containing protein</fullName>
    </recommendedName>
</protein>
<name>A0ABS3N5R0_9BACI</name>
<gene>
    <name evidence="1" type="ORF">I7822_18110</name>
</gene>
<accession>A0ABS3N5R0</accession>
<keyword evidence="2" id="KW-1185">Reference proteome</keyword>
<dbReference type="EMBL" id="JAGDEL010000015">
    <property type="protein sequence ID" value="MBO1513559.1"/>
    <property type="molecule type" value="Genomic_DNA"/>
</dbReference>
<organism evidence="1 2">
    <name type="scientific">Metabacillus bambusae</name>
    <dbReference type="NCBI Taxonomy" id="2795218"/>
    <lineage>
        <taxon>Bacteria</taxon>
        <taxon>Bacillati</taxon>
        <taxon>Bacillota</taxon>
        <taxon>Bacilli</taxon>
        <taxon>Bacillales</taxon>
        <taxon>Bacillaceae</taxon>
        <taxon>Metabacillus</taxon>
    </lineage>
</organism>
<dbReference type="Proteomes" id="UP000663981">
    <property type="component" value="Unassembled WGS sequence"/>
</dbReference>
<proteinExistence type="predicted"/>